<keyword evidence="1" id="KW-0812">Transmembrane</keyword>
<proteinExistence type="predicted"/>
<evidence type="ECO:0000313" key="4">
    <source>
        <dbReference type="Proteomes" id="UP001407405"/>
    </source>
</evidence>
<dbReference type="EMBL" id="JBCITM010000026">
    <property type="protein sequence ID" value="MEN1762008.1"/>
    <property type="molecule type" value="Genomic_DNA"/>
</dbReference>
<accession>A0ABU9VYE0</accession>
<sequence>MGCKIANLLVQTIRTQVGKGKRRSFAMKGHHLKGLSFFVAGLLAGSVLTGIAAAQPGLSVTATVFNHAQFIFNGEKKPLPEGMTVLNYGGRVYTPARYIAEELGANVGWDPVSQSVLVTWVEPEPEQIIVTLPPEEKPVVEEKEQESEKEVIRPSGDFQRLPIRIQTKDIIVNLPYVRIDERETAFQIETEGRINRPVMIDQRSARMIIDGKEYKHTEVTGVLDQIDQTWFTQNIFEDDKVNGWIRFGPIDEDTEYLIFEVDYVINDNFPERHTLRYEIRL</sequence>
<evidence type="ECO:0000256" key="1">
    <source>
        <dbReference type="SAM" id="Phobius"/>
    </source>
</evidence>
<keyword evidence="1" id="KW-0472">Membrane</keyword>
<feature type="transmembrane region" description="Helical" evidence="1">
    <location>
        <begin position="32"/>
        <end position="54"/>
    </location>
</feature>
<dbReference type="InterPro" id="IPR036582">
    <property type="entry name" value="Mao_N_sf"/>
</dbReference>
<reference evidence="3 4" key="1">
    <citation type="submission" date="2024-04" db="EMBL/GenBank/DDBJ databases">
        <title>Genome sequencing and metabolic network reconstruction of aminoacids and betaine degradation by Anoxynatronum sibiricum.</title>
        <authorList>
            <person name="Detkova E.N."/>
            <person name="Boltjanskaja Y.V."/>
            <person name="Mardanov A.V."/>
            <person name="Kevbrin V."/>
        </authorList>
    </citation>
    <scope>NUCLEOTIDE SEQUENCE [LARGE SCALE GENOMIC DNA]</scope>
    <source>
        <strain evidence="3 4">Z-7981</strain>
    </source>
</reference>
<dbReference type="Pfam" id="PF07833">
    <property type="entry name" value="Cu_amine_oxidN1"/>
    <property type="match status" value="1"/>
</dbReference>
<dbReference type="InterPro" id="IPR012854">
    <property type="entry name" value="Cu_amine_oxidase-like_N"/>
</dbReference>
<dbReference type="SUPFAM" id="SSF55383">
    <property type="entry name" value="Copper amine oxidase, domain N"/>
    <property type="match status" value="1"/>
</dbReference>
<evidence type="ECO:0000259" key="2">
    <source>
        <dbReference type="Pfam" id="PF07833"/>
    </source>
</evidence>
<comment type="caution">
    <text evidence="3">The sequence shown here is derived from an EMBL/GenBank/DDBJ whole genome shotgun (WGS) entry which is preliminary data.</text>
</comment>
<feature type="domain" description="Copper amine oxidase-like N-terminal" evidence="2">
    <location>
        <begin position="85"/>
        <end position="119"/>
    </location>
</feature>
<protein>
    <submittedName>
        <fullName evidence="3">Stalk domain-containing protein</fullName>
    </submittedName>
</protein>
<evidence type="ECO:0000313" key="3">
    <source>
        <dbReference type="EMBL" id="MEN1762008.1"/>
    </source>
</evidence>
<keyword evidence="1" id="KW-1133">Transmembrane helix</keyword>
<name>A0ABU9VYE0_9CLOT</name>
<dbReference type="Proteomes" id="UP001407405">
    <property type="component" value="Unassembled WGS sequence"/>
</dbReference>
<keyword evidence="4" id="KW-1185">Reference proteome</keyword>
<gene>
    <name evidence="3" type="ORF">AAIG11_16080</name>
</gene>
<organism evidence="3 4">
    <name type="scientific">Anoxynatronum sibiricum</name>
    <dbReference type="NCBI Taxonomy" id="210623"/>
    <lineage>
        <taxon>Bacteria</taxon>
        <taxon>Bacillati</taxon>
        <taxon>Bacillota</taxon>
        <taxon>Clostridia</taxon>
        <taxon>Eubacteriales</taxon>
        <taxon>Clostridiaceae</taxon>
        <taxon>Anoxynatronum</taxon>
    </lineage>
</organism>